<dbReference type="EMBL" id="ABOX02000088">
    <property type="protein sequence ID" value="EEF57071.1"/>
    <property type="molecule type" value="Genomic_DNA"/>
</dbReference>
<dbReference type="PANTHER" id="PTHR43646:SF2">
    <property type="entry name" value="GLYCOSYLTRANSFERASE 2-LIKE DOMAIN-CONTAINING PROTEIN"/>
    <property type="match status" value="1"/>
</dbReference>
<dbReference type="Proteomes" id="UP000003688">
    <property type="component" value="Unassembled WGS sequence"/>
</dbReference>
<comment type="caution">
    <text evidence="7">The sequence shown here is derived from an EMBL/GenBank/DDBJ whole genome shotgun (WGS) entry which is preliminary data.</text>
</comment>
<feature type="domain" description="Glycosyltransferase 2-like" evidence="6">
    <location>
        <begin position="17"/>
        <end position="139"/>
    </location>
</feature>
<dbReference type="InterPro" id="IPR001173">
    <property type="entry name" value="Glyco_trans_2-like"/>
</dbReference>
<dbReference type="GO" id="GO:0016757">
    <property type="term" value="F:glycosyltransferase activity"/>
    <property type="evidence" value="ECO:0007669"/>
    <property type="project" value="UniProtKB-KW"/>
</dbReference>
<evidence type="ECO:0000313" key="8">
    <source>
        <dbReference type="Proteomes" id="UP000003688"/>
    </source>
</evidence>
<reference evidence="7 8" key="1">
    <citation type="journal article" date="2011" name="J. Bacteriol.">
        <title>Genome sequence of 'Pedosphaera parvula' Ellin514, an aerobic Verrucomicrobial isolate from pasture soil.</title>
        <authorList>
            <person name="Kant R."/>
            <person name="van Passel M.W."/>
            <person name="Sangwan P."/>
            <person name="Palva A."/>
            <person name="Lucas S."/>
            <person name="Copeland A."/>
            <person name="Lapidus A."/>
            <person name="Glavina Del Rio T."/>
            <person name="Dalin E."/>
            <person name="Tice H."/>
            <person name="Bruce D."/>
            <person name="Goodwin L."/>
            <person name="Pitluck S."/>
            <person name="Chertkov O."/>
            <person name="Larimer F.W."/>
            <person name="Land M.L."/>
            <person name="Hauser L."/>
            <person name="Brettin T.S."/>
            <person name="Detter J.C."/>
            <person name="Han S."/>
            <person name="de Vos W.M."/>
            <person name="Janssen P.H."/>
            <person name="Smidt H."/>
        </authorList>
    </citation>
    <scope>NUCLEOTIDE SEQUENCE [LARGE SCALE GENOMIC DNA]</scope>
    <source>
        <strain evidence="7 8">Ellin514</strain>
    </source>
</reference>
<comment type="subcellular location">
    <subcellularLocation>
        <location evidence="1">Cell membrane</location>
    </subcellularLocation>
</comment>
<keyword evidence="2" id="KW-1003">Cell membrane</keyword>
<evidence type="ECO:0000256" key="5">
    <source>
        <dbReference type="ARBA" id="ARBA00023136"/>
    </source>
</evidence>
<dbReference type="SUPFAM" id="SSF53448">
    <property type="entry name" value="Nucleotide-diphospho-sugar transferases"/>
    <property type="match status" value="1"/>
</dbReference>
<keyword evidence="5" id="KW-0472">Membrane</keyword>
<dbReference type="AlphaFoldDB" id="B9XSW2"/>
<dbReference type="GO" id="GO:0005886">
    <property type="term" value="C:plasma membrane"/>
    <property type="evidence" value="ECO:0007669"/>
    <property type="project" value="UniProtKB-SubCell"/>
</dbReference>
<evidence type="ECO:0000259" key="6">
    <source>
        <dbReference type="Pfam" id="PF00535"/>
    </source>
</evidence>
<evidence type="ECO:0000256" key="2">
    <source>
        <dbReference type="ARBA" id="ARBA00022475"/>
    </source>
</evidence>
<dbReference type="PANTHER" id="PTHR43646">
    <property type="entry name" value="GLYCOSYLTRANSFERASE"/>
    <property type="match status" value="1"/>
</dbReference>
<organism evidence="7 8">
    <name type="scientific">Pedosphaera parvula (strain Ellin514)</name>
    <dbReference type="NCBI Taxonomy" id="320771"/>
    <lineage>
        <taxon>Bacteria</taxon>
        <taxon>Pseudomonadati</taxon>
        <taxon>Verrucomicrobiota</taxon>
        <taxon>Pedosphaerae</taxon>
        <taxon>Pedosphaerales</taxon>
        <taxon>Pedosphaeraceae</taxon>
        <taxon>Pedosphaera</taxon>
    </lineage>
</organism>
<dbReference type="Gene3D" id="3.90.550.10">
    <property type="entry name" value="Spore Coat Polysaccharide Biosynthesis Protein SpsA, Chain A"/>
    <property type="match status" value="1"/>
</dbReference>
<proteinExistence type="predicted"/>
<gene>
    <name evidence="7" type="ORF">Cflav_PD0106</name>
</gene>
<protein>
    <submittedName>
        <fullName evidence="7">Glycosyl transferase family 2</fullName>
    </submittedName>
</protein>
<dbReference type="STRING" id="320771.Cflav_PD0106"/>
<evidence type="ECO:0000256" key="1">
    <source>
        <dbReference type="ARBA" id="ARBA00004236"/>
    </source>
</evidence>
<dbReference type="InterPro" id="IPR029044">
    <property type="entry name" value="Nucleotide-diphossugar_trans"/>
</dbReference>
<sequence>MPFARSGMDDAGKMKISIIIPAFNEAKVIEACVQSAFAALRANATAGLMSEVIVVDNNSKDATAELARRAGAEVVFEAINSFSGARNKGASVASGEWLIFLDADTLLPAETLADALKEMEGGIAVGGTSTIDYGEVKWSIWLFAKASNLVIRTLKLTPGIFVFCRAQAFREIGGFDEKFLAGEDADFSARLGRWGRQHGLKIRILHENPVKTSDRKFHLYGFKEILTVIARCLLFPKRTMHNKKHLRMFYDGKR</sequence>
<accession>B9XSW2</accession>
<evidence type="ECO:0000256" key="3">
    <source>
        <dbReference type="ARBA" id="ARBA00022676"/>
    </source>
</evidence>
<keyword evidence="4 7" id="KW-0808">Transferase</keyword>
<dbReference type="Pfam" id="PF00535">
    <property type="entry name" value="Glycos_transf_2"/>
    <property type="match status" value="1"/>
</dbReference>
<evidence type="ECO:0000313" key="7">
    <source>
        <dbReference type="EMBL" id="EEF57071.1"/>
    </source>
</evidence>
<keyword evidence="8" id="KW-1185">Reference proteome</keyword>
<name>B9XSW2_PEDPL</name>
<keyword evidence="3" id="KW-0328">Glycosyltransferase</keyword>
<evidence type="ECO:0000256" key="4">
    <source>
        <dbReference type="ARBA" id="ARBA00022679"/>
    </source>
</evidence>